<comment type="caution">
    <text evidence="1">The sequence shown here is derived from an EMBL/GenBank/DDBJ whole genome shotgun (WGS) entry which is preliminary data.</text>
</comment>
<dbReference type="AlphaFoldDB" id="A0AB36FMQ0"/>
<gene>
    <name evidence="1" type="ORF">BFV95_4338</name>
</gene>
<dbReference type="RefSeq" id="WP_069945508.1">
    <property type="nucleotide sequence ID" value="NZ_MIPW01000073.1"/>
</dbReference>
<reference evidence="1 2" key="1">
    <citation type="submission" date="2016-09" db="EMBL/GenBank/DDBJ databases">
        <title>Draft Genome Sequence of four Alteromonas macleodii strains isolated from copper coupons and grown long-term at elevated copper levels.</title>
        <authorList>
            <person name="Cusick K."/>
            <person name="Dale J."/>
            <person name="Little B."/>
            <person name="Biffinger J."/>
        </authorList>
    </citation>
    <scope>NUCLEOTIDE SEQUENCE [LARGE SCALE GENOMIC DNA]</scope>
    <source>
        <strain evidence="1 2">KCP01</strain>
    </source>
</reference>
<proteinExistence type="predicted"/>
<evidence type="ECO:0000313" key="2">
    <source>
        <dbReference type="Proteomes" id="UP000095392"/>
    </source>
</evidence>
<name>A0AB36FMQ0_ALTMA</name>
<protein>
    <submittedName>
        <fullName evidence="1">Uncharacterized protein</fullName>
    </submittedName>
</protein>
<keyword evidence="2" id="KW-1185">Reference proteome</keyword>
<sequence length="70" mass="8260">MNPKHGDERNPRIEKTEAQFSSHEFSVSERYCEKCKSWGEVKGLVNSNFCPTCDIPFNKSWWEDSEKHTH</sequence>
<dbReference type="Proteomes" id="UP000095392">
    <property type="component" value="Unassembled WGS sequence"/>
</dbReference>
<organism evidence="1 2">
    <name type="scientific">Alteromonas macleodii</name>
    <name type="common">Pseudoalteromonas macleodii</name>
    <dbReference type="NCBI Taxonomy" id="28108"/>
    <lineage>
        <taxon>Bacteria</taxon>
        <taxon>Pseudomonadati</taxon>
        <taxon>Pseudomonadota</taxon>
        <taxon>Gammaproteobacteria</taxon>
        <taxon>Alteromonadales</taxon>
        <taxon>Alteromonadaceae</taxon>
        <taxon>Alteromonas/Salinimonas group</taxon>
        <taxon>Alteromonas</taxon>
    </lineage>
</organism>
<dbReference type="EMBL" id="MIPY01000041">
    <property type="protein sequence ID" value="OES25656.1"/>
    <property type="molecule type" value="Genomic_DNA"/>
</dbReference>
<accession>A0AB36FMQ0</accession>
<evidence type="ECO:0000313" key="1">
    <source>
        <dbReference type="EMBL" id="OES25656.1"/>
    </source>
</evidence>